<dbReference type="InterPro" id="IPR055178">
    <property type="entry name" value="RsdA/BaiN/AoA(So)-like_dom"/>
</dbReference>
<dbReference type="AlphaFoldDB" id="A8LJX6"/>
<dbReference type="EMBL" id="CP000830">
    <property type="protein sequence ID" value="ABV91802.1"/>
    <property type="molecule type" value="Genomic_DNA"/>
</dbReference>
<dbReference type="InterPro" id="IPR023166">
    <property type="entry name" value="BaiN-like_dom_sf"/>
</dbReference>
<feature type="domain" description="RsdA/BaiN/AoA(So)-like insert" evidence="5">
    <location>
        <begin position="197"/>
        <end position="339"/>
    </location>
</feature>
<accession>A8LJX6</accession>
<organism evidence="6 7">
    <name type="scientific">Dinoroseobacter shibae (strain DSM 16493 / NCIMB 14021 / DFL 12)</name>
    <dbReference type="NCBI Taxonomy" id="398580"/>
    <lineage>
        <taxon>Bacteria</taxon>
        <taxon>Pseudomonadati</taxon>
        <taxon>Pseudomonadota</taxon>
        <taxon>Alphaproteobacteria</taxon>
        <taxon>Rhodobacterales</taxon>
        <taxon>Roseobacteraceae</taxon>
        <taxon>Dinoroseobacter</taxon>
    </lineage>
</organism>
<keyword evidence="3" id="KW-0274">FAD</keyword>
<evidence type="ECO:0000259" key="4">
    <source>
        <dbReference type="Pfam" id="PF03486"/>
    </source>
</evidence>
<proteinExistence type="predicted"/>
<dbReference type="SUPFAM" id="SSF51905">
    <property type="entry name" value="FAD/NAD(P)-binding domain"/>
    <property type="match status" value="1"/>
</dbReference>
<dbReference type="SUPFAM" id="SSF160996">
    <property type="entry name" value="HI0933 insert domain-like"/>
    <property type="match status" value="1"/>
</dbReference>
<dbReference type="RefSeq" id="WP_012176735.1">
    <property type="nucleotide sequence ID" value="NC_009952.1"/>
</dbReference>
<dbReference type="NCBIfam" id="TIGR03862">
    <property type="entry name" value="flavo_PP4765"/>
    <property type="match status" value="1"/>
</dbReference>
<dbReference type="PRINTS" id="PR00411">
    <property type="entry name" value="PNDRDTASEI"/>
</dbReference>
<dbReference type="InterPro" id="IPR036188">
    <property type="entry name" value="FAD/NAD-bd_sf"/>
</dbReference>
<dbReference type="InterPro" id="IPR004792">
    <property type="entry name" value="BaiN-like"/>
</dbReference>
<dbReference type="InterPro" id="IPR022460">
    <property type="entry name" value="Flavoprotein_PP4765"/>
</dbReference>
<reference evidence="7" key="1">
    <citation type="journal article" date="2010" name="ISME J.">
        <title>The complete genome sequence of the algal symbiont Dinoroseobacter shibae: a hitchhiker's guide to life in the sea.</title>
        <authorList>
            <person name="Wagner-Dobler I."/>
            <person name="Ballhausen B."/>
            <person name="Berger M."/>
            <person name="Brinkhoff T."/>
            <person name="Buchholz I."/>
            <person name="Bunk B."/>
            <person name="Cypionka H."/>
            <person name="Daniel R."/>
            <person name="Drepper T."/>
            <person name="Gerdts G."/>
            <person name="Hahnke S."/>
            <person name="Han C."/>
            <person name="Jahn D."/>
            <person name="Kalhoefer D."/>
            <person name="Kiss H."/>
            <person name="Klenk H.P."/>
            <person name="Kyrpides N."/>
            <person name="Liebl W."/>
            <person name="Liesegang H."/>
            <person name="Meincke L."/>
            <person name="Pati A."/>
            <person name="Petersen J."/>
            <person name="Piekarski T."/>
            <person name="Pommerenke C."/>
            <person name="Pradella S."/>
            <person name="Pukall R."/>
            <person name="Rabus R."/>
            <person name="Stackebrandt E."/>
            <person name="Thole S."/>
            <person name="Thompson L."/>
            <person name="Tielen P."/>
            <person name="Tomasch J."/>
            <person name="von Jan M."/>
            <person name="Wanphrut N."/>
            <person name="Wichels A."/>
            <person name="Zech H."/>
            <person name="Simon M."/>
        </authorList>
    </citation>
    <scope>NUCLEOTIDE SEQUENCE [LARGE SCALE GENOMIC DNA]</scope>
    <source>
        <strain evidence="7">DSM 16493 / NCIMB 14021 / DFL 12</strain>
    </source>
</reference>
<keyword evidence="7" id="KW-1185">Reference proteome</keyword>
<dbReference type="KEGG" id="dsh:Dshi_0053"/>
<name>A8LJX6_DINSH</name>
<dbReference type="Gene3D" id="1.10.8.260">
    <property type="entry name" value="HI0933 insert domain-like"/>
    <property type="match status" value="1"/>
</dbReference>
<evidence type="ECO:0000256" key="1">
    <source>
        <dbReference type="ARBA" id="ARBA00001974"/>
    </source>
</evidence>
<gene>
    <name evidence="6" type="ordered locus">Dshi_0053</name>
</gene>
<sequence length="406" mass="42070">MTGIAPLPEIETDALVVGAGPAGLMAAEQLAQAGFSVRIAEQMPSAGRKFLMAGKSGLNLTKDEEMPAFLGAYGGAAAWLAPMLEAFGPDAVQDWARGLGQPVFTGSTGRVFPEAMKASPLLRAWLARLAGLGVRLDTRWRCLGWQDGALRFETPAGPVRVRARAVVLGLGGASWRRLGSDGAWAGWIGAACAPFAPANVGLRVDWSPHMARHFGAPVKGAALSSGGVVSRGEVVVSARGLEGGGLYPLCPALREGAGLRVDLCPDLEVGALAARLARVPAKASGASRLRKGAGLSPVKQALVQECARPLSRDPADLARVLKDLGVPHQGVRPLDEAISVAGGVARAALDDRLMLRDRPGVFACGEMLDWEAPTGGYLLTGCFATGRWAGLGAVDWLRGAQAAARA</sequence>
<dbReference type="eggNOG" id="COG2081">
    <property type="taxonomic scope" value="Bacteria"/>
</dbReference>
<protein>
    <submittedName>
        <fullName evidence="6">HI0933 family protein</fullName>
    </submittedName>
</protein>
<dbReference type="Gene3D" id="2.40.30.10">
    <property type="entry name" value="Translation factors"/>
    <property type="match status" value="1"/>
</dbReference>
<evidence type="ECO:0000259" key="5">
    <source>
        <dbReference type="Pfam" id="PF22780"/>
    </source>
</evidence>
<dbReference type="PANTHER" id="PTHR42887">
    <property type="entry name" value="OS12G0638800 PROTEIN"/>
    <property type="match status" value="1"/>
</dbReference>
<comment type="cofactor">
    <cofactor evidence="1">
        <name>FAD</name>
        <dbReference type="ChEBI" id="CHEBI:57692"/>
    </cofactor>
</comment>
<dbReference type="STRING" id="398580.Dshi_0053"/>
<evidence type="ECO:0000313" key="6">
    <source>
        <dbReference type="EMBL" id="ABV91802.1"/>
    </source>
</evidence>
<dbReference type="Gene3D" id="3.50.50.60">
    <property type="entry name" value="FAD/NAD(P)-binding domain"/>
    <property type="match status" value="1"/>
</dbReference>
<keyword evidence="2" id="KW-0285">Flavoprotein</keyword>
<evidence type="ECO:0000256" key="3">
    <source>
        <dbReference type="ARBA" id="ARBA00022827"/>
    </source>
</evidence>
<dbReference type="PRINTS" id="PR00368">
    <property type="entry name" value="FADPNR"/>
</dbReference>
<dbReference type="Pfam" id="PF03486">
    <property type="entry name" value="HI0933_like"/>
    <property type="match status" value="1"/>
</dbReference>
<dbReference type="OrthoDB" id="5288829at2"/>
<dbReference type="HOGENOM" id="CLU_025174_1_0_5"/>
<dbReference type="Proteomes" id="UP000006833">
    <property type="component" value="Chromosome"/>
</dbReference>
<dbReference type="InterPro" id="IPR057661">
    <property type="entry name" value="RsdA/BaiN/AoA(So)_Rossmann"/>
</dbReference>
<dbReference type="Pfam" id="PF22780">
    <property type="entry name" value="HI0933_like_1st"/>
    <property type="match status" value="1"/>
</dbReference>
<dbReference type="PANTHER" id="PTHR42887:SF1">
    <property type="entry name" value="BLR3961 PROTEIN"/>
    <property type="match status" value="1"/>
</dbReference>
<evidence type="ECO:0000313" key="7">
    <source>
        <dbReference type="Proteomes" id="UP000006833"/>
    </source>
</evidence>
<dbReference type="NCBIfam" id="TIGR00275">
    <property type="entry name" value="aminoacetone oxidase family FAD-binding enzyme"/>
    <property type="match status" value="1"/>
</dbReference>
<feature type="domain" description="RsdA/BaiN/AoA(So)-like Rossmann fold-like" evidence="4">
    <location>
        <begin position="13"/>
        <end position="390"/>
    </location>
</feature>
<evidence type="ECO:0000256" key="2">
    <source>
        <dbReference type="ARBA" id="ARBA00022630"/>
    </source>
</evidence>